<feature type="domain" description="TaqI-like C-terminal specificity" evidence="11">
    <location>
        <begin position="608"/>
        <end position="766"/>
    </location>
</feature>
<evidence type="ECO:0000256" key="4">
    <source>
        <dbReference type="ARBA" id="ARBA00022679"/>
    </source>
</evidence>
<accession>A0A975B6G8</accession>
<evidence type="ECO:0000256" key="3">
    <source>
        <dbReference type="ARBA" id="ARBA00022603"/>
    </source>
</evidence>
<dbReference type="PRINTS" id="PR00507">
    <property type="entry name" value="N12N6MTFRASE"/>
</dbReference>
<keyword evidence="13" id="KW-1185">Reference proteome</keyword>
<keyword evidence="4" id="KW-0808">Transferase</keyword>
<keyword evidence="6" id="KW-0680">Restriction system</keyword>
<proteinExistence type="inferred from homology"/>
<dbReference type="EMBL" id="CP061799">
    <property type="protein sequence ID" value="QTA79681.1"/>
    <property type="molecule type" value="Genomic_DNA"/>
</dbReference>
<dbReference type="InterPro" id="IPR050953">
    <property type="entry name" value="N4_N6_ade-DNA_methylase"/>
</dbReference>
<evidence type="ECO:0000256" key="9">
    <source>
        <dbReference type="SAM" id="MobiDB-lite"/>
    </source>
</evidence>
<evidence type="ECO:0000256" key="7">
    <source>
        <dbReference type="ARBA" id="ARBA00023125"/>
    </source>
</evidence>
<keyword evidence="3 12" id="KW-0489">Methyltransferase</keyword>
<organism evidence="12 13">
    <name type="scientific">Desulfonema limicola</name>
    <dbReference type="NCBI Taxonomy" id="45656"/>
    <lineage>
        <taxon>Bacteria</taxon>
        <taxon>Pseudomonadati</taxon>
        <taxon>Thermodesulfobacteriota</taxon>
        <taxon>Desulfobacteria</taxon>
        <taxon>Desulfobacterales</taxon>
        <taxon>Desulfococcaceae</taxon>
        <taxon>Desulfonema</taxon>
    </lineage>
</organism>
<dbReference type="KEGG" id="dli:dnl_19570"/>
<sequence length="887" mass="102048">MIFIWFCEDSREELLPRDILQRMITGIMSKSSDLRSNSDVWDEIKRLFKAIDSGNGFNIAAGYNGELFKPDSRIDNLVIPNEIFEKQIKPIGEEYDFGHENELSVNILGHIFEQSITDLEELKQGEPADKKTGKRKREGVYYTPEYITRYIVNQALGGWLAERRKELGGDDLPELTEDVKKKNPKKKPGVKKPRFTKNVLKELKKAVENDELITKLGLMKSSFKDEAELRQVLSIIPEAEEYTEIIVEKAMPHDKDLESWYVLEKFWRNYRDVLKSVKVLDPACGSGAFLIQAFDYLHKEGLKVNKKMEALGLGHENLFDLDKEILENNLYGVDINDESVEITKLSLWLKTASKNKKLNNLFNNIKCGNSLIDDPEIAGKKAFKWEKEFPDIMKNGGFDVVVGNPPYVRQELLSPYKPYFEKNYKCYSGTSDLFAYFYEKSLTVLKEYGYFGFISNTFAKTTGAGAELRSYLKNNSRFISFADFSDQKIFEGITTYPIIPILKKEKALSKFHYLKVQTDDLMTLDSSIKQKSILVDQSCLKDESWSFKSESEVTLKAKIGNNPTVREIFGKCYYGIKTGLNEAFIISSKIRQSIISKNPCAKDVIKSFLEGKDLSKWSCIDADKWLIFFPKGFTSNLSGNKNQQDSWEYINNKYPEIANHLIMFEDRAVKRFDKGEFWWELRACAYYDLFEASKIVWPNLQSTNKFSFDTDGFYINAPSVILPTESKTLLCIVNSKLAWFFFKDICALRSGGYIEMKPQYFEQLPVAMPGDEAPFIQKADTMLNLNKQLAEQKQALSDYLTASLGIAKLTQKLQTPENLNFEALIKELKKKKVSTDNSTVFESIKQYHEKITALKSQIDQTDREIDKMVYELYGLTEDEIRIVEGAY</sequence>
<evidence type="ECO:0000313" key="13">
    <source>
        <dbReference type="Proteomes" id="UP000663720"/>
    </source>
</evidence>
<feature type="region of interest" description="Disordered" evidence="9">
    <location>
        <begin position="171"/>
        <end position="191"/>
    </location>
</feature>
<keyword evidence="5" id="KW-0949">S-adenosyl-L-methionine</keyword>
<dbReference type="SUPFAM" id="SSF53335">
    <property type="entry name" value="S-adenosyl-L-methionine-dependent methyltransferases"/>
    <property type="match status" value="1"/>
</dbReference>
<keyword evidence="7" id="KW-0238">DNA-binding</keyword>
<evidence type="ECO:0000256" key="6">
    <source>
        <dbReference type="ARBA" id="ARBA00022747"/>
    </source>
</evidence>
<feature type="compositionally biased region" description="Basic residues" evidence="9">
    <location>
        <begin position="182"/>
        <end position="191"/>
    </location>
</feature>
<evidence type="ECO:0000313" key="12">
    <source>
        <dbReference type="EMBL" id="QTA79681.1"/>
    </source>
</evidence>
<protein>
    <recommendedName>
        <fullName evidence="2">site-specific DNA-methyltransferase (adenine-specific)</fullName>
        <ecNumber evidence="2">2.1.1.72</ecNumber>
    </recommendedName>
</protein>
<evidence type="ECO:0000256" key="2">
    <source>
        <dbReference type="ARBA" id="ARBA00011900"/>
    </source>
</evidence>
<gene>
    <name evidence="12" type="ORF">dnl_19570</name>
</gene>
<dbReference type="InterPro" id="IPR025931">
    <property type="entry name" value="TaqI_C"/>
</dbReference>
<evidence type="ECO:0000256" key="8">
    <source>
        <dbReference type="ARBA" id="ARBA00047942"/>
    </source>
</evidence>
<comment type="catalytic activity">
    <reaction evidence="8">
        <text>a 2'-deoxyadenosine in DNA + S-adenosyl-L-methionine = an N(6)-methyl-2'-deoxyadenosine in DNA + S-adenosyl-L-homocysteine + H(+)</text>
        <dbReference type="Rhea" id="RHEA:15197"/>
        <dbReference type="Rhea" id="RHEA-COMP:12418"/>
        <dbReference type="Rhea" id="RHEA-COMP:12419"/>
        <dbReference type="ChEBI" id="CHEBI:15378"/>
        <dbReference type="ChEBI" id="CHEBI:57856"/>
        <dbReference type="ChEBI" id="CHEBI:59789"/>
        <dbReference type="ChEBI" id="CHEBI:90615"/>
        <dbReference type="ChEBI" id="CHEBI:90616"/>
        <dbReference type="EC" id="2.1.1.72"/>
    </reaction>
</comment>
<dbReference type="PROSITE" id="PS00092">
    <property type="entry name" value="N6_MTASE"/>
    <property type="match status" value="1"/>
</dbReference>
<evidence type="ECO:0000256" key="5">
    <source>
        <dbReference type="ARBA" id="ARBA00022691"/>
    </source>
</evidence>
<feature type="domain" description="Type II methyltransferase M.TaqI-like" evidence="10">
    <location>
        <begin position="328"/>
        <end position="490"/>
    </location>
</feature>
<dbReference type="GO" id="GO:0009307">
    <property type="term" value="P:DNA restriction-modification system"/>
    <property type="evidence" value="ECO:0007669"/>
    <property type="project" value="UniProtKB-KW"/>
</dbReference>
<dbReference type="InterPro" id="IPR002052">
    <property type="entry name" value="DNA_methylase_N6_adenine_CS"/>
</dbReference>
<dbReference type="GO" id="GO:0003677">
    <property type="term" value="F:DNA binding"/>
    <property type="evidence" value="ECO:0007669"/>
    <property type="project" value="UniProtKB-KW"/>
</dbReference>
<dbReference type="Proteomes" id="UP000663720">
    <property type="component" value="Chromosome"/>
</dbReference>
<dbReference type="Pfam" id="PF12950">
    <property type="entry name" value="TaqI_C"/>
    <property type="match status" value="1"/>
</dbReference>
<name>A0A975B6G8_9BACT</name>
<dbReference type="PANTHER" id="PTHR33841:SF5">
    <property type="entry name" value="DNA METHYLASE (MODIFICATION METHYLASE) (METHYLTRANSFERASE)-RELATED"/>
    <property type="match status" value="1"/>
</dbReference>
<evidence type="ECO:0000256" key="1">
    <source>
        <dbReference type="ARBA" id="ARBA00006594"/>
    </source>
</evidence>
<dbReference type="REBASE" id="490096">
    <property type="entry name" value="Dli5ac10ORF19570P"/>
</dbReference>
<dbReference type="PANTHER" id="PTHR33841">
    <property type="entry name" value="DNA METHYLTRANSFERASE YEEA-RELATED"/>
    <property type="match status" value="1"/>
</dbReference>
<dbReference type="InterPro" id="IPR029063">
    <property type="entry name" value="SAM-dependent_MTases_sf"/>
</dbReference>
<dbReference type="RefSeq" id="WP_207691405.1">
    <property type="nucleotide sequence ID" value="NZ_CP061799.1"/>
</dbReference>
<dbReference type="Gene3D" id="3.40.50.150">
    <property type="entry name" value="Vaccinia Virus protein VP39"/>
    <property type="match status" value="1"/>
</dbReference>
<dbReference type="GO" id="GO:0009007">
    <property type="term" value="F:site-specific DNA-methyltransferase (adenine-specific) activity"/>
    <property type="evidence" value="ECO:0007669"/>
    <property type="project" value="UniProtKB-EC"/>
</dbReference>
<dbReference type="GO" id="GO:0032259">
    <property type="term" value="P:methylation"/>
    <property type="evidence" value="ECO:0007669"/>
    <property type="project" value="UniProtKB-KW"/>
</dbReference>
<reference evidence="12" key="1">
    <citation type="journal article" date="2021" name="Microb. Physiol.">
        <title>Proteogenomic Insights into the Physiology of Marine, Sulfate-Reducing, Filamentous Desulfonema limicola and Desulfonema magnum.</title>
        <authorList>
            <person name="Schnaars V."/>
            <person name="Wohlbrand L."/>
            <person name="Scheve S."/>
            <person name="Hinrichs C."/>
            <person name="Reinhardt R."/>
            <person name="Rabus R."/>
        </authorList>
    </citation>
    <scope>NUCLEOTIDE SEQUENCE</scope>
    <source>
        <strain evidence="12">5ac10</strain>
    </source>
</reference>
<evidence type="ECO:0000259" key="10">
    <source>
        <dbReference type="Pfam" id="PF07669"/>
    </source>
</evidence>
<dbReference type="Pfam" id="PF07669">
    <property type="entry name" value="Eco57I"/>
    <property type="match status" value="1"/>
</dbReference>
<dbReference type="InterPro" id="IPR011639">
    <property type="entry name" value="MethylTrfase_TaqI-like_dom"/>
</dbReference>
<dbReference type="EC" id="2.1.1.72" evidence="2"/>
<dbReference type="AlphaFoldDB" id="A0A975B6G8"/>
<comment type="similarity">
    <text evidence="1">Belongs to the N(4)/N(6)-methyltransferase family.</text>
</comment>
<evidence type="ECO:0000259" key="11">
    <source>
        <dbReference type="Pfam" id="PF12950"/>
    </source>
</evidence>